<evidence type="ECO:0000313" key="11">
    <source>
        <dbReference type="Proteomes" id="UP000437068"/>
    </source>
</evidence>
<evidence type="ECO:0000313" key="3">
    <source>
        <dbReference type="EMBL" id="KAE9088567.1"/>
    </source>
</evidence>
<dbReference type="Proteomes" id="UP000441208">
    <property type="component" value="Unassembled WGS sequence"/>
</dbReference>
<sequence length="472" mass="52618">MHLNSLIFPDHSSSALTAASRVQDPPTHRFSSGDTASSAESSFPLAQSSSRGSLDASGLHLGQYPGSSFNEAASNLFPLEQDAPAPADTAREYERQLSSAENAVVDETNYLDCCADDDNTSRPPSGAQEGGSSRRNDIVEVGSAATDLTLEDFGCSEKHVLSDGKTFKVAVVVKIKGMPVKNTKYTELRAFCGRVGIKAYKIKSKAELFGLIAQKKKDDKLYKPIFDAKMAERREPSRKQIQCPFRLLNIMFSDHFADRFVSLADQRSRADLDAAISAETLFWEEVCGIFVDNTPSEVIDNLIAAHPALDPQRIDPAKIVPHTARQLRAIWGSSHAAYRKAHIRYTASGTNKDDFYSFCHGHLDALYVYLHLQKRPGLTATVNQQLSEDVYYESENDPGLKSETPTKRKNDVAEAIRNFGNQPWRESLALRKQAAEERKILFLEMKEANKVKYLQRRSQIETRRVALQDYAF</sequence>
<dbReference type="EMBL" id="QXGC01001513">
    <property type="protein sequence ID" value="KAE9201385.1"/>
    <property type="molecule type" value="Genomic_DNA"/>
</dbReference>
<feature type="region of interest" description="Disordered" evidence="1">
    <location>
        <begin position="17"/>
        <end position="59"/>
    </location>
</feature>
<evidence type="ECO:0000313" key="2">
    <source>
        <dbReference type="EMBL" id="KAE8989690.1"/>
    </source>
</evidence>
<dbReference type="EMBL" id="QXGA01001519">
    <property type="protein sequence ID" value="KAE9116860.1"/>
    <property type="molecule type" value="Genomic_DNA"/>
</dbReference>
<protein>
    <submittedName>
        <fullName evidence="4">Uncharacterized protein</fullName>
    </submittedName>
</protein>
<dbReference type="EMBL" id="QXGB01001634">
    <property type="protein sequence ID" value="KAE9187734.1"/>
    <property type="molecule type" value="Genomic_DNA"/>
</dbReference>
<dbReference type="Proteomes" id="UP000476176">
    <property type="component" value="Unassembled WGS sequence"/>
</dbReference>
<evidence type="ECO:0000313" key="10">
    <source>
        <dbReference type="Proteomes" id="UP000433483"/>
    </source>
</evidence>
<organism evidence="4 14">
    <name type="scientific">Phytophthora fragariae</name>
    <dbReference type="NCBI Taxonomy" id="53985"/>
    <lineage>
        <taxon>Eukaryota</taxon>
        <taxon>Sar</taxon>
        <taxon>Stramenopiles</taxon>
        <taxon>Oomycota</taxon>
        <taxon>Peronosporomycetes</taxon>
        <taxon>Peronosporales</taxon>
        <taxon>Peronosporaceae</taxon>
        <taxon>Phytophthora</taxon>
    </lineage>
</organism>
<dbReference type="Proteomes" id="UP000488956">
    <property type="component" value="Unassembled WGS sequence"/>
</dbReference>
<dbReference type="Proteomes" id="UP000460718">
    <property type="component" value="Unassembled WGS sequence"/>
</dbReference>
<dbReference type="EMBL" id="QXGE01001573">
    <property type="protein sequence ID" value="KAE9290857.1"/>
    <property type="molecule type" value="Genomic_DNA"/>
</dbReference>
<evidence type="ECO:0000313" key="16">
    <source>
        <dbReference type="Proteomes" id="UP000476176"/>
    </source>
</evidence>
<evidence type="ECO:0000313" key="7">
    <source>
        <dbReference type="EMBL" id="KAE9201385.1"/>
    </source>
</evidence>
<evidence type="ECO:0000313" key="9">
    <source>
        <dbReference type="EMBL" id="KAE9290857.1"/>
    </source>
</evidence>
<proteinExistence type="predicted"/>
<keyword evidence="10" id="KW-1185">Reference proteome</keyword>
<comment type="caution">
    <text evidence="4">The sequence shown here is derived from an EMBL/GenBank/DDBJ whole genome shotgun (WGS) entry which is preliminary data.</text>
</comment>
<evidence type="ECO:0000313" key="17">
    <source>
        <dbReference type="Proteomes" id="UP000488956"/>
    </source>
</evidence>
<reference evidence="10 11" key="1">
    <citation type="submission" date="2018-08" db="EMBL/GenBank/DDBJ databases">
        <title>Genomic investigation of the strawberry pathogen Phytophthora fragariae indicates pathogenicity is determined by transcriptional variation in three key races.</title>
        <authorList>
            <person name="Adams T.M."/>
            <person name="Armitage A.D."/>
            <person name="Sobczyk M.K."/>
            <person name="Bates H.J."/>
            <person name="Dunwell J.M."/>
            <person name="Nellist C.F."/>
            <person name="Harrison R.J."/>
        </authorList>
    </citation>
    <scope>NUCLEOTIDE SEQUENCE [LARGE SCALE GENOMIC DNA]</scope>
    <source>
        <strain evidence="9 11">A4</strain>
        <strain evidence="8 12">BC-1</strain>
        <strain evidence="7 16">BC-23</strain>
        <strain evidence="6 10">NOV-27</strain>
        <strain evidence="5 13">NOV-5</strain>
        <strain evidence="4 14">NOV-71</strain>
        <strain evidence="3 17">ONT-3</strain>
        <strain evidence="2 15">SCRP245</strain>
    </source>
</reference>
<evidence type="ECO:0000313" key="13">
    <source>
        <dbReference type="Proteomes" id="UP000440732"/>
    </source>
</evidence>
<feature type="region of interest" description="Disordered" evidence="1">
    <location>
        <begin position="114"/>
        <end position="137"/>
    </location>
</feature>
<evidence type="ECO:0000313" key="6">
    <source>
        <dbReference type="EMBL" id="KAE9187734.1"/>
    </source>
</evidence>
<dbReference type="AlphaFoldDB" id="A0A6A3R784"/>
<evidence type="ECO:0000256" key="1">
    <source>
        <dbReference type="SAM" id="MobiDB-lite"/>
    </source>
</evidence>
<evidence type="ECO:0000313" key="4">
    <source>
        <dbReference type="EMBL" id="KAE9091479.1"/>
    </source>
</evidence>
<dbReference type="EMBL" id="QXFZ01001383">
    <property type="protein sequence ID" value="KAE9091479.1"/>
    <property type="molecule type" value="Genomic_DNA"/>
</dbReference>
<evidence type="ECO:0000313" key="15">
    <source>
        <dbReference type="Proteomes" id="UP000460718"/>
    </source>
</evidence>
<dbReference type="EMBL" id="QXFX01001542">
    <property type="protein sequence ID" value="KAE9088567.1"/>
    <property type="molecule type" value="Genomic_DNA"/>
</dbReference>
<dbReference type="Proteomes" id="UP000440732">
    <property type="component" value="Unassembled WGS sequence"/>
</dbReference>
<gene>
    <name evidence="9" type="ORF">PF001_g19427</name>
    <name evidence="8" type="ORF">PF002_g19560</name>
    <name evidence="7" type="ORF">PF004_g18733</name>
    <name evidence="6" type="ORF">PF005_g20338</name>
    <name evidence="5" type="ORF">PF006_g18943</name>
    <name evidence="4" type="ORF">PF007_g18864</name>
    <name evidence="3" type="ORF">PF010_g19333</name>
    <name evidence="2" type="ORF">PF011_g18660</name>
</gene>
<evidence type="ECO:0000313" key="8">
    <source>
        <dbReference type="EMBL" id="KAE9207934.1"/>
    </source>
</evidence>
<feature type="compositionally biased region" description="Low complexity" evidence="1">
    <location>
        <begin position="32"/>
        <end position="42"/>
    </location>
</feature>
<dbReference type="Proteomes" id="UP000433483">
    <property type="component" value="Unassembled WGS sequence"/>
</dbReference>
<accession>A0A6A3R784</accession>
<evidence type="ECO:0000313" key="5">
    <source>
        <dbReference type="EMBL" id="KAE9116860.1"/>
    </source>
</evidence>
<evidence type="ECO:0000313" key="12">
    <source>
        <dbReference type="Proteomes" id="UP000440367"/>
    </source>
</evidence>
<dbReference type="Proteomes" id="UP000437068">
    <property type="component" value="Unassembled WGS sequence"/>
</dbReference>
<dbReference type="Proteomes" id="UP000440367">
    <property type="component" value="Unassembled WGS sequence"/>
</dbReference>
<name>A0A6A3R784_9STRA</name>
<dbReference type="EMBL" id="QXFW01001512">
    <property type="protein sequence ID" value="KAE8989690.1"/>
    <property type="molecule type" value="Genomic_DNA"/>
</dbReference>
<dbReference type="OrthoDB" id="106680at2759"/>
<dbReference type="EMBL" id="QXGD01001361">
    <property type="protein sequence ID" value="KAE9207934.1"/>
    <property type="molecule type" value="Genomic_DNA"/>
</dbReference>
<evidence type="ECO:0000313" key="14">
    <source>
        <dbReference type="Proteomes" id="UP000441208"/>
    </source>
</evidence>